<reference evidence="2 3" key="1">
    <citation type="submission" date="2024-09" db="EMBL/GenBank/DDBJ databases">
        <title>Chromosome-scale assembly of Riccia fluitans.</title>
        <authorList>
            <person name="Paukszto L."/>
            <person name="Sawicki J."/>
            <person name="Karawczyk K."/>
            <person name="Piernik-Szablinska J."/>
            <person name="Szczecinska M."/>
            <person name="Mazdziarz M."/>
        </authorList>
    </citation>
    <scope>NUCLEOTIDE SEQUENCE [LARGE SCALE GENOMIC DNA]</scope>
    <source>
        <strain evidence="2">Rf_01</strain>
        <tissue evidence="2">Aerial parts of the thallus</tissue>
    </source>
</reference>
<evidence type="ECO:0000313" key="3">
    <source>
        <dbReference type="Proteomes" id="UP001605036"/>
    </source>
</evidence>
<feature type="compositionally biased region" description="Polar residues" evidence="1">
    <location>
        <begin position="21"/>
        <end position="34"/>
    </location>
</feature>
<gene>
    <name evidence="2" type="ORF">R1flu_002306</name>
</gene>
<dbReference type="EMBL" id="JBHFFA010000006">
    <property type="protein sequence ID" value="KAL2622101.1"/>
    <property type="molecule type" value="Genomic_DNA"/>
</dbReference>
<sequence>MENNKEQQMTAVKEEVKVLARSSSCNDESASKKQSILERTLSPRKPKFGKPPKFRTLERSASAAVAKYEAEIAKKVDQQTAPKPGSRRLERLSKFRFKSGHLDFDISSIRV</sequence>
<comment type="caution">
    <text evidence="2">The sequence shown here is derived from an EMBL/GenBank/DDBJ whole genome shotgun (WGS) entry which is preliminary data.</text>
</comment>
<feature type="region of interest" description="Disordered" evidence="1">
    <location>
        <begin position="20"/>
        <end position="53"/>
    </location>
</feature>
<evidence type="ECO:0000313" key="2">
    <source>
        <dbReference type="EMBL" id="KAL2622101.1"/>
    </source>
</evidence>
<evidence type="ECO:0000256" key="1">
    <source>
        <dbReference type="SAM" id="MobiDB-lite"/>
    </source>
</evidence>
<dbReference type="AlphaFoldDB" id="A0ABD1Y5Q3"/>
<keyword evidence="3" id="KW-1185">Reference proteome</keyword>
<name>A0ABD1Y5Q3_9MARC</name>
<accession>A0ABD1Y5Q3</accession>
<protein>
    <submittedName>
        <fullName evidence="2">Uncharacterized protein</fullName>
    </submittedName>
</protein>
<organism evidence="2 3">
    <name type="scientific">Riccia fluitans</name>
    <dbReference type="NCBI Taxonomy" id="41844"/>
    <lineage>
        <taxon>Eukaryota</taxon>
        <taxon>Viridiplantae</taxon>
        <taxon>Streptophyta</taxon>
        <taxon>Embryophyta</taxon>
        <taxon>Marchantiophyta</taxon>
        <taxon>Marchantiopsida</taxon>
        <taxon>Marchantiidae</taxon>
        <taxon>Marchantiales</taxon>
        <taxon>Ricciaceae</taxon>
        <taxon>Riccia</taxon>
    </lineage>
</organism>
<dbReference type="Proteomes" id="UP001605036">
    <property type="component" value="Unassembled WGS sequence"/>
</dbReference>
<feature type="compositionally biased region" description="Basic residues" evidence="1">
    <location>
        <begin position="42"/>
        <end position="53"/>
    </location>
</feature>
<proteinExistence type="predicted"/>